<accession>A0ABW9YVJ1</accession>
<dbReference type="PROSITE" id="PS50994">
    <property type="entry name" value="INTEGRASE"/>
    <property type="match status" value="1"/>
</dbReference>
<reference evidence="2 3" key="1">
    <citation type="submission" date="2020-01" db="EMBL/GenBank/DDBJ databases">
        <title>Microvirga sp. nov., an arsenate reduction bacterium isolated from Tibet hotspring sediments.</title>
        <authorList>
            <person name="Yuan C.-G."/>
        </authorList>
    </citation>
    <scope>NUCLEOTIDE SEQUENCE [LARGE SCALE GENOMIC DNA]</scope>
    <source>
        <strain evidence="2 3">SYSU G3D203</strain>
    </source>
</reference>
<dbReference type="Gene3D" id="3.30.420.10">
    <property type="entry name" value="Ribonuclease H-like superfamily/Ribonuclease H"/>
    <property type="match status" value="1"/>
</dbReference>
<dbReference type="InterPro" id="IPR036397">
    <property type="entry name" value="RNaseH_sf"/>
</dbReference>
<dbReference type="InterPro" id="IPR012337">
    <property type="entry name" value="RNaseH-like_sf"/>
</dbReference>
<name>A0ABW9YVJ1_9HYPH</name>
<dbReference type="InterPro" id="IPR001584">
    <property type="entry name" value="Integrase_cat-core"/>
</dbReference>
<dbReference type="Proteomes" id="UP000818323">
    <property type="component" value="Unassembled WGS sequence"/>
</dbReference>
<keyword evidence="3" id="KW-1185">Reference proteome</keyword>
<comment type="caution">
    <text evidence="2">The sequence shown here is derived from an EMBL/GenBank/DDBJ whole genome shotgun (WGS) entry which is preliminary data.</text>
</comment>
<dbReference type="SUPFAM" id="SSF53098">
    <property type="entry name" value="Ribonuclease H-like"/>
    <property type="match status" value="1"/>
</dbReference>
<feature type="domain" description="Integrase catalytic" evidence="1">
    <location>
        <begin position="11"/>
        <end position="142"/>
    </location>
</feature>
<sequence length="142" mass="16132">MIGEKPTKKKFRAYPSGNFHMDIAVVRTEEERLYLKVAIDRASKFVLVKMHEKVTTAIGGDFLRALVKAVPYENHTVLTDYSIHFTPPCNTASAAPLTKNATHRGELFRAHASEYVCVRTDVDHSLTRPRHPWTNGQVERIN</sequence>
<evidence type="ECO:0000259" key="1">
    <source>
        <dbReference type="PROSITE" id="PS50994"/>
    </source>
</evidence>
<evidence type="ECO:0000313" key="2">
    <source>
        <dbReference type="EMBL" id="NBJ24413.1"/>
    </source>
</evidence>
<dbReference type="EMBL" id="JAAAXJ010000003">
    <property type="protein sequence ID" value="NBJ24413.1"/>
    <property type="molecule type" value="Genomic_DNA"/>
</dbReference>
<proteinExistence type="predicted"/>
<protein>
    <submittedName>
        <fullName evidence="2">DDE-type integrase/transposase/recombinase</fullName>
    </submittedName>
</protein>
<gene>
    <name evidence="2" type="ORF">GR303_08600</name>
</gene>
<organism evidence="2 3">
    <name type="scientific">Microvirga arsenatis</name>
    <dbReference type="NCBI Taxonomy" id="2692265"/>
    <lineage>
        <taxon>Bacteria</taxon>
        <taxon>Pseudomonadati</taxon>
        <taxon>Pseudomonadota</taxon>
        <taxon>Alphaproteobacteria</taxon>
        <taxon>Hyphomicrobiales</taxon>
        <taxon>Methylobacteriaceae</taxon>
        <taxon>Microvirga</taxon>
    </lineage>
</organism>
<evidence type="ECO:0000313" key="3">
    <source>
        <dbReference type="Proteomes" id="UP000818323"/>
    </source>
</evidence>